<evidence type="ECO:0000313" key="1">
    <source>
        <dbReference type="EMBL" id="KAK3276534.1"/>
    </source>
</evidence>
<name>A0AAE0GEB0_9CHLO</name>
<dbReference type="Gene3D" id="3.40.50.1000">
    <property type="entry name" value="HAD superfamily/HAD-like"/>
    <property type="match status" value="2"/>
</dbReference>
<keyword evidence="2" id="KW-1185">Reference proteome</keyword>
<comment type="caution">
    <text evidence="1">The sequence shown here is derived from an EMBL/GenBank/DDBJ whole genome shotgun (WGS) entry which is preliminary data.</text>
</comment>
<dbReference type="Pfam" id="PF13242">
    <property type="entry name" value="Hydrolase_like"/>
    <property type="match status" value="1"/>
</dbReference>
<proteinExistence type="predicted"/>
<dbReference type="GO" id="GO:0016791">
    <property type="term" value="F:phosphatase activity"/>
    <property type="evidence" value="ECO:0007669"/>
    <property type="project" value="TreeGrafter"/>
</dbReference>
<protein>
    <submittedName>
        <fullName evidence="1">Uncharacterized protein</fullName>
    </submittedName>
</protein>
<dbReference type="SUPFAM" id="SSF56784">
    <property type="entry name" value="HAD-like"/>
    <property type="match status" value="1"/>
</dbReference>
<reference evidence="1 2" key="1">
    <citation type="journal article" date="2015" name="Genome Biol. Evol.">
        <title>Comparative Genomics of a Bacterivorous Green Alga Reveals Evolutionary Causalities and Consequences of Phago-Mixotrophic Mode of Nutrition.</title>
        <authorList>
            <person name="Burns J.A."/>
            <person name="Paasch A."/>
            <person name="Narechania A."/>
            <person name="Kim E."/>
        </authorList>
    </citation>
    <scope>NUCLEOTIDE SEQUENCE [LARGE SCALE GENOMIC DNA]</scope>
    <source>
        <strain evidence="1 2">PLY_AMNH</strain>
    </source>
</reference>
<dbReference type="EMBL" id="LGRX02006504">
    <property type="protein sequence ID" value="KAK3276534.1"/>
    <property type="molecule type" value="Genomic_DNA"/>
</dbReference>
<dbReference type="InterPro" id="IPR006357">
    <property type="entry name" value="HAD-SF_hydro_IIA"/>
</dbReference>
<dbReference type="Pfam" id="PF13344">
    <property type="entry name" value="Hydrolase_6"/>
    <property type="match status" value="1"/>
</dbReference>
<sequence length="379" mass="41102">MATVHSSIPAPGSGFKEERRILSPSLLLKLDARATSVMLSSRRCLIPLQLYRATSVDSHCYAPVLKRKASTMSRRRPVDTKAELLAGVGDVHGQYSTWLLDQFGVLHDGKTAYPHAVEAVRKLYEGGAKVVVLSNSSRRSSTTLAKLEPMGFDSSWFAGAVTSGEITHQMLERRPSPLFKSLGGRCIHFTWGDRGAVSLEGLGLDVVGQPEDADFMLAHGTEVIAGVGPASLDDMRDLMEKAAPRKLPLIVANPDVVTVDGDALRPMPGTLAKWYEEMGGEVHFMGKPAEIVYTYARQMVGSENINSEKAQMIAVGDSLHHDVLGAVDAGIASIFVGGGIHAKELEMDSPNSEPPQGKYDNLYDVHGISPTYAVPYFRW</sequence>
<dbReference type="InterPro" id="IPR023214">
    <property type="entry name" value="HAD_sf"/>
</dbReference>
<accession>A0AAE0GEB0</accession>
<evidence type="ECO:0000313" key="2">
    <source>
        <dbReference type="Proteomes" id="UP001190700"/>
    </source>
</evidence>
<dbReference type="GO" id="GO:0009507">
    <property type="term" value="C:chloroplast"/>
    <property type="evidence" value="ECO:0007669"/>
    <property type="project" value="TreeGrafter"/>
</dbReference>
<dbReference type="InterPro" id="IPR036412">
    <property type="entry name" value="HAD-like_sf"/>
</dbReference>
<dbReference type="Proteomes" id="UP001190700">
    <property type="component" value="Unassembled WGS sequence"/>
</dbReference>
<dbReference type="PANTHER" id="PTHR19288:SF90">
    <property type="entry name" value="OS08G0542600 PROTEIN"/>
    <property type="match status" value="1"/>
</dbReference>
<dbReference type="InterPro" id="IPR006356">
    <property type="entry name" value="HAD-SF_hydro_IIA_hyp3"/>
</dbReference>
<gene>
    <name evidence="1" type="ORF">CYMTET_15397</name>
</gene>
<dbReference type="PANTHER" id="PTHR19288">
    <property type="entry name" value="4-NITROPHENYLPHOSPHATASE-RELATED"/>
    <property type="match status" value="1"/>
</dbReference>
<organism evidence="1 2">
    <name type="scientific">Cymbomonas tetramitiformis</name>
    <dbReference type="NCBI Taxonomy" id="36881"/>
    <lineage>
        <taxon>Eukaryota</taxon>
        <taxon>Viridiplantae</taxon>
        <taxon>Chlorophyta</taxon>
        <taxon>Pyramimonadophyceae</taxon>
        <taxon>Pyramimonadales</taxon>
        <taxon>Pyramimonadaceae</taxon>
        <taxon>Cymbomonas</taxon>
    </lineage>
</organism>
<dbReference type="AlphaFoldDB" id="A0AAE0GEB0"/>
<dbReference type="NCBIfam" id="TIGR01459">
    <property type="entry name" value="HAD-SF-IIA-hyp4"/>
    <property type="match status" value="1"/>
</dbReference>